<dbReference type="Proteomes" id="UP000010077">
    <property type="component" value="Chromosome"/>
</dbReference>
<dbReference type="EMBL" id="CP003539">
    <property type="protein sequence ID" value="AFX99105.1"/>
    <property type="molecule type" value="Genomic_DNA"/>
</dbReference>
<reference evidence="1 2" key="1">
    <citation type="journal article" date="2012" name="Proc. Natl. Acad. Sci. U.S.A.">
        <title>Genome streamlining and chemical defense in a coral reef symbiosis.</title>
        <authorList>
            <person name="Kwan J.C."/>
            <person name="Donia M.S."/>
            <person name="Han A.W."/>
            <person name="Hirose E."/>
            <person name="Haygood M.G."/>
            <person name="Schmidt E.W."/>
        </authorList>
    </citation>
    <scope>NUCLEOTIDE SEQUENCE [LARGE SCALE GENOMIC DNA]</scope>
    <source>
        <strain evidence="1 2">L2</strain>
    </source>
</reference>
<protein>
    <submittedName>
        <fullName evidence="1">Uncharacterized protein</fullName>
    </submittedName>
</protein>
<sequence>MRNVNKYNTYCSTSTAKQSLILAIKLRQYLQIRCCNLTSNNSSTSKY</sequence>
<organism evidence="1 2">
    <name type="scientific">Candidatus Endolissoclinum faulkneri L2</name>
    <dbReference type="NCBI Taxonomy" id="1193729"/>
    <lineage>
        <taxon>Bacteria</taxon>
        <taxon>Pseudomonadati</taxon>
        <taxon>Pseudomonadota</taxon>
        <taxon>Alphaproteobacteria</taxon>
        <taxon>Rhodospirillales</taxon>
        <taxon>Rhodospirillaceae</taxon>
        <taxon>Candidatus Endolissoclinum</taxon>
    </lineage>
</organism>
<gene>
    <name evidence="1" type="ORF">A1OE_922</name>
</gene>
<evidence type="ECO:0000313" key="2">
    <source>
        <dbReference type="Proteomes" id="UP000010077"/>
    </source>
</evidence>
<dbReference type="KEGG" id="thal:A1OE_922"/>
<evidence type="ECO:0000313" key="1">
    <source>
        <dbReference type="EMBL" id="AFX99105.1"/>
    </source>
</evidence>
<keyword evidence="2" id="KW-1185">Reference proteome</keyword>
<proteinExistence type="predicted"/>
<accession>K7YHP5</accession>
<name>K7YHP5_9PROT</name>
<dbReference type="AlphaFoldDB" id="K7YHP5"/>
<dbReference type="HOGENOM" id="CLU_3165861_0_0_5"/>